<feature type="transmembrane region" description="Helical" evidence="2">
    <location>
        <begin position="170"/>
        <end position="190"/>
    </location>
</feature>
<dbReference type="Pfam" id="PF07670">
    <property type="entry name" value="Gate"/>
    <property type="match status" value="2"/>
</dbReference>
<dbReference type="OrthoDB" id="9779080at2"/>
<feature type="transmembrane region" description="Helical" evidence="2">
    <location>
        <begin position="87"/>
        <end position="106"/>
    </location>
</feature>
<dbReference type="Proteomes" id="UP000094463">
    <property type="component" value="Chromosome"/>
</dbReference>
<dbReference type="EMBL" id="CP012502">
    <property type="protein sequence ID" value="AOM81959.1"/>
    <property type="molecule type" value="Genomic_DNA"/>
</dbReference>
<organism evidence="4 5">
    <name type="scientific">Salisediminibacterium beveridgei</name>
    <dbReference type="NCBI Taxonomy" id="632773"/>
    <lineage>
        <taxon>Bacteria</taxon>
        <taxon>Bacillati</taxon>
        <taxon>Bacillota</taxon>
        <taxon>Bacilli</taxon>
        <taxon>Bacillales</taxon>
        <taxon>Bacillaceae</taxon>
        <taxon>Salisediminibacterium</taxon>
    </lineage>
</organism>
<evidence type="ECO:0000259" key="3">
    <source>
        <dbReference type="Pfam" id="PF07670"/>
    </source>
</evidence>
<dbReference type="RefSeq" id="WP_069364087.1">
    <property type="nucleotide sequence ID" value="NZ_CP012502.1"/>
</dbReference>
<feature type="domain" description="Nucleoside transporter/FeoB GTPase Gate" evidence="3">
    <location>
        <begin position="16"/>
        <end position="107"/>
    </location>
</feature>
<evidence type="ECO:0000256" key="2">
    <source>
        <dbReference type="SAM" id="Phobius"/>
    </source>
</evidence>
<dbReference type="KEGG" id="bbev:BBEV_0566"/>
<feature type="transmembrane region" description="Helical" evidence="2">
    <location>
        <begin position="252"/>
        <end position="275"/>
    </location>
</feature>
<evidence type="ECO:0000256" key="1">
    <source>
        <dbReference type="SAM" id="MobiDB-lite"/>
    </source>
</evidence>
<dbReference type="AlphaFoldDB" id="A0A1D7QSK0"/>
<keyword evidence="2" id="KW-1133">Transmembrane helix</keyword>
<dbReference type="PATRIC" id="fig|632773.3.peg.610"/>
<feature type="transmembrane region" description="Helical" evidence="2">
    <location>
        <begin position="281"/>
        <end position="300"/>
    </location>
</feature>
<keyword evidence="5" id="KW-1185">Reference proteome</keyword>
<feature type="transmembrane region" description="Helical" evidence="2">
    <location>
        <begin position="112"/>
        <end position="136"/>
    </location>
</feature>
<gene>
    <name evidence="4" type="ORF">BBEV_0566</name>
</gene>
<dbReference type="STRING" id="632773.BBEV_0566"/>
<accession>A0A1D7QSK0</accession>
<proteinExistence type="predicted"/>
<name>A0A1D7QSK0_9BACI</name>
<keyword evidence="2" id="KW-0812">Transmembrane</keyword>
<feature type="transmembrane region" description="Helical" evidence="2">
    <location>
        <begin position="221"/>
        <end position="240"/>
    </location>
</feature>
<sequence>MQTIKNGLLVGLLTTWKLGKIIFPITLIITMLSQTVLMDWLTRMLSPMMSWIGLPGESAIVLVLGNLLNLYAGIGAMLTMDLSVKEVFILAVMLSFSHNLFVESAVVRQIGLSVTVVLVVRIGLALVSAWLIHLIWQGGGEQASYGFVPSSAGETIDGWWPIALHGMESAIIGILQLAVIVIPIMLFIQIMKDLNWLRHFANLMGPFTRLLGVDKNTSTTLAAGTVFGLAYGAGVMIQAVKDDQVKKKDLYLVFIFLVACHAVIEDTLIFAPLGIPLWPLLLVRLVTAVLLTIAVAVIWNRIDGTHKGHKQPYEEEETGWEASRSVMK</sequence>
<evidence type="ECO:0000313" key="5">
    <source>
        <dbReference type="Proteomes" id="UP000094463"/>
    </source>
</evidence>
<reference evidence="4 5" key="1">
    <citation type="submission" date="2015-08" db="EMBL/GenBank/DDBJ databases">
        <title>The complete genome sequence of Bacillus beveridgei MLTeJB.</title>
        <authorList>
            <person name="Hanson T.E."/>
            <person name="Mesa C."/>
            <person name="Basesman S.M."/>
            <person name="Oremland R.S."/>
        </authorList>
    </citation>
    <scope>NUCLEOTIDE SEQUENCE [LARGE SCALE GENOMIC DNA]</scope>
    <source>
        <strain evidence="4 5">MLTeJB</strain>
    </source>
</reference>
<protein>
    <submittedName>
        <fullName evidence="4">Nucleoside binding-domain containing protein</fullName>
    </submittedName>
</protein>
<feature type="region of interest" description="Disordered" evidence="1">
    <location>
        <begin position="308"/>
        <end position="328"/>
    </location>
</feature>
<dbReference type="InterPro" id="IPR011642">
    <property type="entry name" value="Gate_dom"/>
</dbReference>
<keyword evidence="2" id="KW-0472">Membrane</keyword>
<evidence type="ECO:0000313" key="4">
    <source>
        <dbReference type="EMBL" id="AOM81959.1"/>
    </source>
</evidence>
<feature type="domain" description="Nucleoside transporter/FeoB GTPase Gate" evidence="3">
    <location>
        <begin position="175"/>
        <end position="264"/>
    </location>
</feature>
<feature type="transmembrane region" description="Helical" evidence="2">
    <location>
        <begin position="58"/>
        <end position="80"/>
    </location>
</feature>